<name>A0A0D2FAJ4_9EURO</name>
<dbReference type="InterPro" id="IPR008948">
    <property type="entry name" value="L-Aspartase-like"/>
</dbReference>
<dbReference type="Gene3D" id="1.10.40.30">
    <property type="entry name" value="Fumarase/aspartase (C-terminal domain)"/>
    <property type="match status" value="1"/>
</dbReference>
<dbReference type="EMBL" id="KN847319">
    <property type="protein sequence ID" value="KIW57009.1"/>
    <property type="molecule type" value="Genomic_DNA"/>
</dbReference>
<evidence type="ECO:0000259" key="2">
    <source>
        <dbReference type="SMART" id="SM00998"/>
    </source>
</evidence>
<keyword evidence="4" id="KW-1185">Reference proteome</keyword>
<keyword evidence="3" id="KW-0413">Isomerase</keyword>
<dbReference type="GeneID" id="25327522"/>
<accession>A0A0D2FAJ4</accession>
<dbReference type="PANTHER" id="PTHR43172">
    <property type="entry name" value="ADENYLOSUCCINATE LYASE"/>
    <property type="match status" value="1"/>
</dbReference>
<dbReference type="Gene3D" id="1.10.275.10">
    <property type="entry name" value="Fumarase/aspartase (N-terminal domain)"/>
    <property type="match status" value="1"/>
</dbReference>
<evidence type="ECO:0000313" key="4">
    <source>
        <dbReference type="Proteomes" id="UP000054342"/>
    </source>
</evidence>
<dbReference type="PANTHER" id="PTHR43172:SF2">
    <property type="entry name" value="ADENYLOSUCCINATE LYASE C-TERMINAL DOMAIN-CONTAINING PROTEIN"/>
    <property type="match status" value="1"/>
</dbReference>
<dbReference type="InterPro" id="IPR024083">
    <property type="entry name" value="Fumarase/histidase_N"/>
</dbReference>
<dbReference type="HOGENOM" id="CLU_030949_3_1_1"/>
<proteinExistence type="inferred from homology"/>
<reference evidence="3 4" key="1">
    <citation type="submission" date="2015-01" db="EMBL/GenBank/DDBJ databases">
        <title>The Genome Sequence of Exophiala xenobiotica CBS118157.</title>
        <authorList>
            <consortium name="The Broad Institute Genomics Platform"/>
            <person name="Cuomo C."/>
            <person name="de Hoog S."/>
            <person name="Gorbushina A."/>
            <person name="Stielow B."/>
            <person name="Teixiera M."/>
            <person name="Abouelleil A."/>
            <person name="Chapman S.B."/>
            <person name="Priest M."/>
            <person name="Young S.K."/>
            <person name="Wortman J."/>
            <person name="Nusbaum C."/>
            <person name="Birren B."/>
        </authorList>
    </citation>
    <scope>NUCLEOTIDE SEQUENCE [LARGE SCALE GENOMIC DNA]</scope>
    <source>
        <strain evidence="3 4">CBS 118157</strain>
    </source>
</reference>
<dbReference type="InterPro" id="IPR019468">
    <property type="entry name" value="AdenyloSucc_lyase_C"/>
</dbReference>
<evidence type="ECO:0000313" key="3">
    <source>
        <dbReference type="EMBL" id="KIW57009.1"/>
    </source>
</evidence>
<dbReference type="STRING" id="348802.A0A0D2FAJ4"/>
<gene>
    <name evidence="3" type="ORF">PV05_05614</name>
</gene>
<dbReference type="Pfam" id="PF00206">
    <property type="entry name" value="Lyase_1"/>
    <property type="match status" value="1"/>
</dbReference>
<protein>
    <submittedName>
        <fullName evidence="3">3-carboxy-cis,cis-muconate cycloisomerase</fullName>
    </submittedName>
</protein>
<dbReference type="InterPro" id="IPR022761">
    <property type="entry name" value="Fumarate_lyase_N"/>
</dbReference>
<dbReference type="PRINTS" id="PR00145">
    <property type="entry name" value="ARGSUCLYASE"/>
</dbReference>
<dbReference type="SUPFAM" id="SSF48557">
    <property type="entry name" value="L-aspartase-like"/>
    <property type="match status" value="1"/>
</dbReference>
<feature type="domain" description="Adenylosuccinate lyase C-terminal" evidence="2">
    <location>
        <begin position="374"/>
        <end position="453"/>
    </location>
</feature>
<dbReference type="SMART" id="SM00998">
    <property type="entry name" value="ADSL_C"/>
    <property type="match status" value="1"/>
</dbReference>
<dbReference type="PRINTS" id="PR00149">
    <property type="entry name" value="FUMRATELYASE"/>
</dbReference>
<dbReference type="CDD" id="cd01597">
    <property type="entry name" value="pCLME"/>
    <property type="match status" value="1"/>
</dbReference>
<organism evidence="3 4">
    <name type="scientific">Exophiala xenobiotica</name>
    <dbReference type="NCBI Taxonomy" id="348802"/>
    <lineage>
        <taxon>Eukaryota</taxon>
        <taxon>Fungi</taxon>
        <taxon>Dikarya</taxon>
        <taxon>Ascomycota</taxon>
        <taxon>Pezizomycotina</taxon>
        <taxon>Eurotiomycetes</taxon>
        <taxon>Chaetothyriomycetidae</taxon>
        <taxon>Chaetothyriales</taxon>
        <taxon>Herpotrichiellaceae</taxon>
        <taxon>Exophiala</taxon>
    </lineage>
</organism>
<sequence length="468" mass="52324">MTSVQDSLIFGNILSTRESAAVWSDKTRTQCYLAFEGALAKAQARLGIIPQRAADEIIKFCLDIRNIDFDNLRKQTELIGYPVLGVVKQLVAHVNAIEPGLGEWAHWGATTQDVTDTATVIQLWDTLSLFEKTLESIIASLRVLAERHKSTPMAARSNLQQAVPMSFGFKLARLLATFLRHRERLKDVETRLTVLEFSGAAGTLATLPPTQDHPLLGLECQRELAKDLNLKVPEIAWHTERDRIAEFGSLCAMLTSTCAKFALDVKLMMQTEVGEVSEPYVPHRGSSSTMPQKRNPISCAYITAMAGTVRQLSTSLFEAMIEDHERSTGPWEIEWIVLPQISTLTHATLKHTADLIAGLEVHEDAMKRNLDISRGGIVSEAVMMGLGTTLGRQYAHDVVYDLCRRSQQENRQLLDLLCENEEINKKMSREGLAKLCDPRNYLGYSEAMVERILKLADEPRAERRPSLV</sequence>
<dbReference type="Pfam" id="PF10397">
    <property type="entry name" value="ADSL_C"/>
    <property type="match status" value="1"/>
</dbReference>
<dbReference type="OrthoDB" id="406045at2759"/>
<dbReference type="GO" id="GO:0016853">
    <property type="term" value="F:isomerase activity"/>
    <property type="evidence" value="ECO:0007669"/>
    <property type="project" value="UniProtKB-KW"/>
</dbReference>
<evidence type="ECO:0000256" key="1">
    <source>
        <dbReference type="ARBA" id="ARBA00034772"/>
    </source>
</evidence>
<dbReference type="RefSeq" id="XP_013317593.1">
    <property type="nucleotide sequence ID" value="XM_013462139.1"/>
</dbReference>
<dbReference type="Gene3D" id="1.20.200.10">
    <property type="entry name" value="Fumarase/aspartase (Central domain)"/>
    <property type="match status" value="1"/>
</dbReference>
<dbReference type="AlphaFoldDB" id="A0A0D2FAJ4"/>
<dbReference type="InterPro" id="IPR000362">
    <property type="entry name" value="Fumarate_lyase_fam"/>
</dbReference>
<comment type="similarity">
    <text evidence="1">Belongs to the class-II fumarase/aspartase family.</text>
</comment>
<dbReference type="Proteomes" id="UP000054342">
    <property type="component" value="Unassembled WGS sequence"/>
</dbReference>